<evidence type="ECO:0000259" key="1">
    <source>
        <dbReference type="Pfam" id="PF01850"/>
    </source>
</evidence>
<comment type="caution">
    <text evidence="2">The sequence shown here is derived from an EMBL/GenBank/DDBJ whole genome shotgun (WGS) entry which is preliminary data.</text>
</comment>
<organism evidence="2 3">
    <name type="scientific">Candidatus Dormiibacter inghamiae</name>
    <dbReference type="NCBI Taxonomy" id="3127013"/>
    <lineage>
        <taxon>Bacteria</taxon>
        <taxon>Bacillati</taxon>
        <taxon>Candidatus Dormiibacterota</taxon>
        <taxon>Candidatus Dormibacteria</taxon>
        <taxon>Candidatus Dormibacterales</taxon>
        <taxon>Candidatus Dormibacteraceae</taxon>
        <taxon>Candidatus Dormiibacter</taxon>
    </lineage>
</organism>
<gene>
    <name evidence="2" type="ORF">JF888_10720</name>
</gene>
<evidence type="ECO:0000313" key="2">
    <source>
        <dbReference type="EMBL" id="MBJ7603646.1"/>
    </source>
</evidence>
<evidence type="ECO:0000313" key="3">
    <source>
        <dbReference type="Proteomes" id="UP000620075"/>
    </source>
</evidence>
<dbReference type="InterPro" id="IPR002716">
    <property type="entry name" value="PIN_dom"/>
</dbReference>
<protein>
    <submittedName>
        <fullName evidence="2">Type II toxin-antitoxin system VapC family toxin</fullName>
    </submittedName>
</protein>
<reference evidence="2 3" key="1">
    <citation type="submission" date="2020-10" db="EMBL/GenBank/DDBJ databases">
        <title>Ca. Dormibacterota MAGs.</title>
        <authorList>
            <person name="Montgomery K."/>
        </authorList>
    </citation>
    <scope>NUCLEOTIDE SEQUENCE [LARGE SCALE GENOMIC DNA]</scope>
    <source>
        <strain evidence="2">SC8811_S16_3</strain>
    </source>
</reference>
<dbReference type="SUPFAM" id="SSF88723">
    <property type="entry name" value="PIN domain-like"/>
    <property type="match status" value="1"/>
</dbReference>
<proteinExistence type="predicted"/>
<dbReference type="CDD" id="cd09874">
    <property type="entry name" value="PIN_MT3492-like"/>
    <property type="match status" value="1"/>
</dbReference>
<dbReference type="RefSeq" id="WP_338180397.1">
    <property type="nucleotide sequence ID" value="NZ_JAEKNQ010000040.1"/>
</dbReference>
<feature type="domain" description="PIN" evidence="1">
    <location>
        <begin position="7"/>
        <end position="118"/>
    </location>
</feature>
<dbReference type="InterPro" id="IPR029060">
    <property type="entry name" value="PIN-like_dom_sf"/>
</dbReference>
<dbReference type="AlphaFoldDB" id="A0A934KHI6"/>
<dbReference type="Gene3D" id="3.40.50.1010">
    <property type="entry name" value="5'-nuclease"/>
    <property type="match status" value="1"/>
</dbReference>
<dbReference type="Pfam" id="PF01850">
    <property type="entry name" value="PIN"/>
    <property type="match status" value="1"/>
</dbReference>
<dbReference type="Proteomes" id="UP000620075">
    <property type="component" value="Unassembled WGS sequence"/>
</dbReference>
<sequence>MSTPTWTSALLKLCWPEPETVALENYLRGWPQLASAALIWTDALLAAHRHGPVRTVHVERRLLALPVLEITRALFQEAGALTDPGHRSLDAIHLAAAISLGADLGVVVTYDERMRSAAAGLGLSVAARD</sequence>
<dbReference type="EMBL" id="JAEKNQ010000040">
    <property type="protein sequence ID" value="MBJ7603646.1"/>
    <property type="molecule type" value="Genomic_DNA"/>
</dbReference>
<name>A0A934KHI6_9BACT</name>
<accession>A0A934KHI6</accession>